<evidence type="ECO:0000256" key="16">
    <source>
        <dbReference type="PIRSR" id="PIRSR634016-4"/>
    </source>
</evidence>
<keyword evidence="6 15" id="KW-0479">Metal-binding</keyword>
<dbReference type="EMBL" id="KE525402">
    <property type="protein sequence ID" value="KFB52689.1"/>
    <property type="molecule type" value="Genomic_DNA"/>
</dbReference>
<keyword evidence="5 17" id="KW-0645">Protease</keyword>
<dbReference type="EnsemblMetazoa" id="ASIC020946-RA">
    <property type="protein sequence ID" value="ASIC020946-PA"/>
    <property type="gene ID" value="ASIC020946"/>
</dbReference>
<evidence type="ECO:0000256" key="14">
    <source>
        <dbReference type="PIRSR" id="PIRSR634016-1"/>
    </source>
</evidence>
<dbReference type="GO" id="GO:0005737">
    <property type="term" value="C:cytoplasm"/>
    <property type="evidence" value="ECO:0007669"/>
    <property type="project" value="TreeGrafter"/>
</dbReference>
<evidence type="ECO:0000256" key="4">
    <source>
        <dbReference type="ARBA" id="ARBA00022622"/>
    </source>
</evidence>
<evidence type="ECO:0000256" key="3">
    <source>
        <dbReference type="ARBA" id="ARBA00022475"/>
    </source>
</evidence>
<keyword evidence="10 17" id="KW-0482">Metalloprotease</keyword>
<evidence type="ECO:0000256" key="1">
    <source>
        <dbReference type="ARBA" id="ARBA00004609"/>
    </source>
</evidence>
<keyword evidence="11" id="KW-0472">Membrane</keyword>
<evidence type="ECO:0000256" key="8">
    <source>
        <dbReference type="ARBA" id="ARBA00022801"/>
    </source>
</evidence>
<dbReference type="InterPro" id="IPR001930">
    <property type="entry name" value="Peptidase_M1"/>
</dbReference>
<keyword evidence="9 15" id="KW-0862">Zinc</keyword>
<proteinExistence type="inferred from homology"/>
<dbReference type="InterPro" id="IPR027268">
    <property type="entry name" value="Peptidase_M4/M1_CTD_sf"/>
</dbReference>
<keyword evidence="3" id="KW-1003">Cell membrane</keyword>
<keyword evidence="23" id="KW-1185">Reference proteome</keyword>
<keyword evidence="8 17" id="KW-0378">Hydrolase</keyword>
<dbReference type="GO" id="GO:0008270">
    <property type="term" value="F:zinc ion binding"/>
    <property type="evidence" value="ECO:0007669"/>
    <property type="project" value="UniProtKB-UniRule"/>
</dbReference>
<dbReference type="InterPro" id="IPR045357">
    <property type="entry name" value="Aminopeptidase_N-like_N"/>
</dbReference>
<dbReference type="GO" id="GO:0043171">
    <property type="term" value="P:peptide catabolic process"/>
    <property type="evidence" value="ECO:0007669"/>
    <property type="project" value="TreeGrafter"/>
</dbReference>
<feature type="domain" description="Aminopeptidase N-like N-terminal" evidence="20">
    <location>
        <begin position="41"/>
        <end position="231"/>
    </location>
</feature>
<keyword evidence="7" id="KW-0732">Signal</keyword>
<name>A0A084WR45_ANOSI</name>
<dbReference type="CDD" id="cd09601">
    <property type="entry name" value="M1_APN-Q_like"/>
    <property type="match status" value="1"/>
</dbReference>
<dbReference type="Pfam" id="PF11838">
    <property type="entry name" value="ERAP1_C"/>
    <property type="match status" value="1"/>
</dbReference>
<feature type="active site" description="Proton acceptor" evidence="14">
    <location>
        <position position="337"/>
    </location>
</feature>
<dbReference type="SUPFAM" id="SSF63737">
    <property type="entry name" value="Leukotriene A4 hydrolase N-terminal domain"/>
    <property type="match status" value="1"/>
</dbReference>
<feature type="binding site" evidence="15">
    <location>
        <position position="336"/>
    </location>
    <ligand>
        <name>Zn(2+)</name>
        <dbReference type="ChEBI" id="CHEBI:29105"/>
        <note>catalytic</note>
    </ligand>
</feature>
<evidence type="ECO:0000313" key="22">
    <source>
        <dbReference type="EnsemblMetazoa" id="ASIC020946-PA"/>
    </source>
</evidence>
<dbReference type="EMBL" id="ATLV01025921">
    <property type="status" value="NOT_ANNOTATED_CDS"/>
    <property type="molecule type" value="Genomic_DNA"/>
</dbReference>
<dbReference type="VEuPathDB" id="VectorBase:ASIC020946"/>
<evidence type="ECO:0000256" key="11">
    <source>
        <dbReference type="ARBA" id="ARBA00023136"/>
    </source>
</evidence>
<dbReference type="InterPro" id="IPR034016">
    <property type="entry name" value="M1_APN-typ"/>
</dbReference>
<evidence type="ECO:0000259" key="20">
    <source>
        <dbReference type="Pfam" id="PF17900"/>
    </source>
</evidence>
<dbReference type="Proteomes" id="UP000030765">
    <property type="component" value="Unassembled WGS sequence"/>
</dbReference>
<dbReference type="InterPro" id="IPR050344">
    <property type="entry name" value="Peptidase_M1_aminopeptidases"/>
</dbReference>
<evidence type="ECO:0000256" key="7">
    <source>
        <dbReference type="ARBA" id="ARBA00022729"/>
    </source>
</evidence>
<comment type="cofactor">
    <cofactor evidence="15 17">
        <name>Zn(2+)</name>
        <dbReference type="ChEBI" id="CHEBI:29105"/>
    </cofactor>
    <text evidence="15 17">Binds 1 zinc ion per subunit.</text>
</comment>
<evidence type="ECO:0000256" key="6">
    <source>
        <dbReference type="ARBA" id="ARBA00022723"/>
    </source>
</evidence>
<dbReference type="STRING" id="74873.A0A084WR45"/>
<dbReference type="Gene3D" id="1.25.50.20">
    <property type="match status" value="1"/>
</dbReference>
<evidence type="ECO:0000313" key="21">
    <source>
        <dbReference type="EMBL" id="KFB52689.1"/>
    </source>
</evidence>
<feature type="site" description="Transition state stabilizer" evidence="16">
    <location>
        <position position="422"/>
    </location>
</feature>
<keyword evidence="12" id="KW-0325">Glycoprotein</keyword>
<dbReference type="InterPro" id="IPR024571">
    <property type="entry name" value="ERAP1-like_C_dom"/>
</dbReference>
<dbReference type="SUPFAM" id="SSF55486">
    <property type="entry name" value="Metalloproteases ('zincins'), catalytic domain"/>
    <property type="match status" value="1"/>
</dbReference>
<feature type="domain" description="Peptidase M1 membrane alanine aminopeptidase" evidence="18">
    <location>
        <begin position="263"/>
        <end position="485"/>
    </location>
</feature>
<dbReference type="Gene3D" id="2.60.40.1910">
    <property type="match status" value="1"/>
</dbReference>
<evidence type="ECO:0000313" key="23">
    <source>
        <dbReference type="Proteomes" id="UP000030765"/>
    </source>
</evidence>
<dbReference type="FunFam" id="2.60.40.1910:FF:000008">
    <property type="entry name" value="Aminopeptidase"/>
    <property type="match status" value="1"/>
</dbReference>
<evidence type="ECO:0000256" key="12">
    <source>
        <dbReference type="ARBA" id="ARBA00023180"/>
    </source>
</evidence>
<keyword evidence="4" id="KW-0336">GPI-anchor</keyword>
<dbReference type="PANTHER" id="PTHR11533">
    <property type="entry name" value="PROTEASE M1 ZINC METALLOPROTEASE"/>
    <property type="match status" value="1"/>
</dbReference>
<dbReference type="EC" id="3.4.11.-" evidence="17"/>
<dbReference type="VEuPathDB" id="VectorBase:ASIS017376"/>
<dbReference type="Gene3D" id="1.10.390.10">
    <property type="entry name" value="Neutral Protease Domain 2"/>
    <property type="match status" value="1"/>
</dbReference>
<dbReference type="Pfam" id="PF01433">
    <property type="entry name" value="Peptidase_M1"/>
    <property type="match status" value="1"/>
</dbReference>
<dbReference type="GO" id="GO:0006508">
    <property type="term" value="P:proteolysis"/>
    <property type="evidence" value="ECO:0007669"/>
    <property type="project" value="UniProtKB-KW"/>
</dbReference>
<evidence type="ECO:0000259" key="18">
    <source>
        <dbReference type="Pfam" id="PF01433"/>
    </source>
</evidence>
<dbReference type="OrthoDB" id="10031169at2759"/>
<feature type="binding site" evidence="15">
    <location>
        <position position="359"/>
    </location>
    <ligand>
        <name>Zn(2+)</name>
        <dbReference type="ChEBI" id="CHEBI:29105"/>
        <note>catalytic</note>
    </ligand>
</feature>
<reference evidence="21 23" key="1">
    <citation type="journal article" date="2014" name="BMC Genomics">
        <title>Genome sequence of Anopheles sinensis provides insight into genetics basis of mosquito competence for malaria parasites.</title>
        <authorList>
            <person name="Zhou D."/>
            <person name="Zhang D."/>
            <person name="Ding G."/>
            <person name="Shi L."/>
            <person name="Hou Q."/>
            <person name="Ye Y."/>
            <person name="Xu Y."/>
            <person name="Zhou H."/>
            <person name="Xiong C."/>
            <person name="Li S."/>
            <person name="Yu J."/>
            <person name="Hong S."/>
            <person name="Yu X."/>
            <person name="Zou P."/>
            <person name="Chen C."/>
            <person name="Chang X."/>
            <person name="Wang W."/>
            <person name="Lv Y."/>
            <person name="Sun Y."/>
            <person name="Ma L."/>
            <person name="Shen B."/>
            <person name="Zhu C."/>
        </authorList>
    </citation>
    <scope>NUCLEOTIDE SEQUENCE [LARGE SCALE GENOMIC DNA]</scope>
</reference>
<evidence type="ECO:0000256" key="5">
    <source>
        <dbReference type="ARBA" id="ARBA00022670"/>
    </source>
</evidence>
<evidence type="ECO:0000256" key="17">
    <source>
        <dbReference type="RuleBase" id="RU364040"/>
    </source>
</evidence>
<reference evidence="22" key="2">
    <citation type="submission" date="2020-05" db="UniProtKB">
        <authorList>
            <consortium name="EnsemblMetazoa"/>
        </authorList>
    </citation>
    <scope>IDENTIFICATION</scope>
</reference>
<keyword evidence="13" id="KW-0449">Lipoprotein</keyword>
<feature type="domain" description="ERAP1-like C-terminal" evidence="19">
    <location>
        <begin position="567"/>
        <end position="867"/>
    </location>
</feature>
<feature type="binding site" evidence="15">
    <location>
        <position position="340"/>
    </location>
    <ligand>
        <name>Zn(2+)</name>
        <dbReference type="ChEBI" id="CHEBI:29105"/>
        <note>catalytic</note>
    </ligand>
</feature>
<dbReference type="InterPro" id="IPR042097">
    <property type="entry name" value="Aminopeptidase_N-like_N_sf"/>
</dbReference>
<gene>
    <name evidence="21" type="ORF">ZHAS_00020946</name>
</gene>
<dbReference type="InterPro" id="IPR014782">
    <property type="entry name" value="Peptidase_M1_dom"/>
</dbReference>
<dbReference type="AlphaFoldDB" id="A0A084WR45"/>
<organism evidence="21">
    <name type="scientific">Anopheles sinensis</name>
    <name type="common">Mosquito</name>
    <dbReference type="NCBI Taxonomy" id="74873"/>
    <lineage>
        <taxon>Eukaryota</taxon>
        <taxon>Metazoa</taxon>
        <taxon>Ecdysozoa</taxon>
        <taxon>Arthropoda</taxon>
        <taxon>Hexapoda</taxon>
        <taxon>Insecta</taxon>
        <taxon>Pterygota</taxon>
        <taxon>Neoptera</taxon>
        <taxon>Endopterygota</taxon>
        <taxon>Diptera</taxon>
        <taxon>Nematocera</taxon>
        <taxon>Culicoidea</taxon>
        <taxon>Culicidae</taxon>
        <taxon>Anophelinae</taxon>
        <taxon>Anopheles</taxon>
    </lineage>
</organism>
<protein>
    <recommendedName>
        <fullName evidence="17">Aminopeptidase</fullName>
        <ecNumber evidence="17">3.4.11.-</ecNumber>
    </recommendedName>
</protein>
<evidence type="ECO:0000256" key="15">
    <source>
        <dbReference type="PIRSR" id="PIRSR634016-3"/>
    </source>
</evidence>
<dbReference type="GO" id="GO:0005886">
    <property type="term" value="C:plasma membrane"/>
    <property type="evidence" value="ECO:0007669"/>
    <property type="project" value="UniProtKB-SubCell"/>
</dbReference>
<evidence type="ECO:0000256" key="2">
    <source>
        <dbReference type="ARBA" id="ARBA00010136"/>
    </source>
</evidence>
<dbReference type="GO" id="GO:0070006">
    <property type="term" value="F:metalloaminopeptidase activity"/>
    <property type="evidence" value="ECO:0007669"/>
    <property type="project" value="TreeGrafter"/>
</dbReference>
<comment type="subcellular location">
    <subcellularLocation>
        <location evidence="1">Cell membrane</location>
        <topology evidence="1">Lipid-anchor</topology>
        <topology evidence="1">GPI-anchor</topology>
    </subcellularLocation>
</comment>
<comment type="similarity">
    <text evidence="2 17">Belongs to the peptidase M1 family.</text>
</comment>
<dbReference type="PRINTS" id="PR00756">
    <property type="entry name" value="ALADIPTASE"/>
</dbReference>
<dbReference type="GO" id="GO:0042277">
    <property type="term" value="F:peptide binding"/>
    <property type="evidence" value="ECO:0007669"/>
    <property type="project" value="TreeGrafter"/>
</dbReference>
<accession>A0A084WR45</accession>
<dbReference type="GO" id="GO:0098552">
    <property type="term" value="C:side of membrane"/>
    <property type="evidence" value="ECO:0007669"/>
    <property type="project" value="UniProtKB-KW"/>
</dbReference>
<dbReference type="FunFam" id="1.10.390.10:FF:000032">
    <property type="entry name" value="Aminopeptidase"/>
    <property type="match status" value="1"/>
</dbReference>
<dbReference type="Gene3D" id="2.60.40.1730">
    <property type="entry name" value="tricorn interacting facor f3 domain"/>
    <property type="match status" value="1"/>
</dbReference>
<dbReference type="GO" id="GO:0005615">
    <property type="term" value="C:extracellular space"/>
    <property type="evidence" value="ECO:0007669"/>
    <property type="project" value="TreeGrafter"/>
</dbReference>
<dbReference type="PANTHER" id="PTHR11533:SF290">
    <property type="entry name" value="AMINOPEPTIDASE"/>
    <property type="match status" value="1"/>
</dbReference>
<dbReference type="OMA" id="SWNLWEQ"/>
<evidence type="ECO:0000256" key="9">
    <source>
        <dbReference type="ARBA" id="ARBA00022833"/>
    </source>
</evidence>
<dbReference type="Pfam" id="PF17900">
    <property type="entry name" value="Peptidase_M1_N"/>
    <property type="match status" value="1"/>
</dbReference>
<evidence type="ECO:0000256" key="10">
    <source>
        <dbReference type="ARBA" id="ARBA00023049"/>
    </source>
</evidence>
<keyword evidence="17" id="KW-0031">Aminopeptidase</keyword>
<sequence length="885" mass="100574">MLVSAGVIASHSASVNTIPNRIVNLVDTSSVQYRLDNASEPLSYDLFLDLTDENFLVYSGAVDITIRYLSSESYGFVINSVGLMVDESSLRLTRSDGKLIPVDQQMPVQILSEFEQIHLKFAEILEKGTVYTVHLAFSGNIRSDFFKGLYRSSYRVNGQERYLATTFFAAAYARTVFPCYDEPGYKASYTIKIRHRPQHMALSNMPASGSVQVGENMETSFEPTPLMSTYLVAFVVSDFQTASSSDELIRVYAPENKVSHTQYARDFAVRSLRTLETYFGRQSQVPKIDLVAIPDFAMGAMENWGMITFREDYLIYEDEYNTTAMARQSIAAVVTHELVHMWFGNEVTPEWWTYVWLNEGFARYFEYYITSQLEPSWNLWEQFITTNVHSALSQDCHSSTRPMNYYATDPSFLNEIYDYVVYAKSASVIRMIQNVIGLDTFKMAINEYLQSRSYLTTKPQYLYASIEKFRTVELPASVEAIFESWANAPGYPVVTVTVDLTQRTLKASQKRFWMPNEIDSPPKNELFYVPINYASSVSKDFDITAPTFWLTPSTPEVTVSIESDINWLVANKQQTGYYRVNYDEASWNRLVGVLNSDRFDTDLPVINRAQLVDDVANLARAGEVGYDVALSLMQYLERETEYIPWSTAYNALLYLDRMFSGNKEYKRFESYARKLLSHVFNETKAIGSTDHQSRLHRDKTLYLACYYGVAECLTQATVVLQTAIQGESLDVPKEIQSGVFCAFHKYAPLLDASSELMILQKFIEGGDQLEELMKKYITSMGCSRLPLTIDFYLQMVEVGLPGLALSRTMQRDILASMIKGGPASRNASLKYMLDRFVMISTALNGQLSTAFDAFGSSINTRAEYQMVRISGDPAILSPKFFILLM</sequence>
<evidence type="ECO:0000259" key="19">
    <source>
        <dbReference type="Pfam" id="PF11838"/>
    </source>
</evidence>
<evidence type="ECO:0000256" key="13">
    <source>
        <dbReference type="ARBA" id="ARBA00023288"/>
    </source>
</evidence>